<evidence type="ECO:0000313" key="2">
    <source>
        <dbReference type="Proteomes" id="UP000717364"/>
    </source>
</evidence>
<name>A0A947GJ59_9CYAN</name>
<dbReference type="Proteomes" id="UP000717364">
    <property type="component" value="Unassembled WGS sequence"/>
</dbReference>
<dbReference type="RefSeq" id="WP_215609352.1">
    <property type="nucleotide sequence ID" value="NZ_JADOES010000023.1"/>
</dbReference>
<reference evidence="1" key="1">
    <citation type="submission" date="2020-11" db="EMBL/GenBank/DDBJ databases">
        <authorList>
            <person name="Konstantinou D."/>
            <person name="Gkelis S."/>
            <person name="Popin R."/>
            <person name="Fewer D."/>
            <person name="Sivonen K."/>
        </authorList>
    </citation>
    <scope>NUCLEOTIDE SEQUENCE</scope>
    <source>
        <strain evidence="1">TAU-MAC 1115</strain>
    </source>
</reference>
<keyword evidence="2" id="KW-1185">Reference proteome</keyword>
<organism evidence="1 2">
    <name type="scientific">Leptothoe spongobia TAU-MAC 1115</name>
    <dbReference type="NCBI Taxonomy" id="1967444"/>
    <lineage>
        <taxon>Bacteria</taxon>
        <taxon>Bacillati</taxon>
        <taxon>Cyanobacteriota</taxon>
        <taxon>Cyanophyceae</taxon>
        <taxon>Nodosilineales</taxon>
        <taxon>Cymatolegaceae</taxon>
        <taxon>Leptothoe</taxon>
        <taxon>Leptothoe spongobia</taxon>
    </lineage>
</organism>
<comment type="caution">
    <text evidence="1">The sequence shown here is derived from an EMBL/GenBank/DDBJ whole genome shotgun (WGS) entry which is preliminary data.</text>
</comment>
<protein>
    <submittedName>
        <fullName evidence="1">Uncharacterized protein</fullName>
    </submittedName>
</protein>
<evidence type="ECO:0000313" key="1">
    <source>
        <dbReference type="EMBL" id="MBT9316284.1"/>
    </source>
</evidence>
<reference evidence="1" key="2">
    <citation type="journal article" date="2021" name="Mar. Drugs">
        <title>Genome Reduction and Secondary Metabolism of the Marine Sponge-Associated Cyanobacterium Leptothoe.</title>
        <authorList>
            <person name="Konstantinou D."/>
            <person name="Popin R.V."/>
            <person name="Fewer D.P."/>
            <person name="Sivonen K."/>
            <person name="Gkelis S."/>
        </authorList>
    </citation>
    <scope>NUCLEOTIDE SEQUENCE</scope>
    <source>
        <strain evidence="1">TAU-MAC 1115</strain>
    </source>
</reference>
<dbReference type="EMBL" id="JADOES010000023">
    <property type="protein sequence ID" value="MBT9316284.1"/>
    <property type="molecule type" value="Genomic_DNA"/>
</dbReference>
<proteinExistence type="predicted"/>
<sequence>MVLGFIKPLAKAFVDEIDSRSLVERGVDALANRLLDNDTVAKYLGKLNQVTSVIAARFDGLGYKGVLLKNLVAAQLSDMTDDIPGLEAALAHGDKFLGLIFKQLTPEILIDAIKPVLRRVAIAAVQELNDLVDGNEGSTAVDQGSSV</sequence>
<gene>
    <name evidence="1" type="ORF">IXB50_12710</name>
</gene>
<accession>A0A947GJ59</accession>
<dbReference type="AlphaFoldDB" id="A0A947GJ59"/>